<gene>
    <name evidence="6" type="ORF">ELQ35_07500</name>
</gene>
<dbReference type="InterPro" id="IPR038765">
    <property type="entry name" value="Papain-like_cys_pep_sf"/>
</dbReference>
<dbReference type="Pfam" id="PF00877">
    <property type="entry name" value="NLPC_P60"/>
    <property type="match status" value="1"/>
</dbReference>
<dbReference type="AlphaFoldDB" id="A0A3S0U4Z9"/>
<dbReference type="Gene3D" id="2.30.30.40">
    <property type="entry name" value="SH3 Domains"/>
    <property type="match status" value="1"/>
</dbReference>
<evidence type="ECO:0000313" key="6">
    <source>
        <dbReference type="EMBL" id="RUQ30184.1"/>
    </source>
</evidence>
<accession>A0A3S0U4Z9</accession>
<comment type="similarity">
    <text evidence="1">Belongs to the peptidase C40 family.</text>
</comment>
<dbReference type="OrthoDB" id="9813368at2"/>
<evidence type="ECO:0000313" key="7">
    <source>
        <dbReference type="Proteomes" id="UP000267430"/>
    </source>
</evidence>
<dbReference type="PANTHER" id="PTHR47053:SF3">
    <property type="entry name" value="GAMMA-D-GLUTAMYL-L-LYSINE DIPEPTIDYL-PEPTIDASE"/>
    <property type="match status" value="1"/>
</dbReference>
<dbReference type="GO" id="GO:0008234">
    <property type="term" value="F:cysteine-type peptidase activity"/>
    <property type="evidence" value="ECO:0007669"/>
    <property type="project" value="UniProtKB-KW"/>
</dbReference>
<keyword evidence="7" id="KW-1185">Reference proteome</keyword>
<dbReference type="PROSITE" id="PS51935">
    <property type="entry name" value="NLPC_P60"/>
    <property type="match status" value="1"/>
</dbReference>
<dbReference type="InterPro" id="IPR000064">
    <property type="entry name" value="NLP_P60_dom"/>
</dbReference>
<dbReference type="RefSeq" id="WP_126864206.1">
    <property type="nucleotide sequence ID" value="NZ_JAUSTX010000001.1"/>
</dbReference>
<dbReference type="Gene3D" id="3.90.1720.10">
    <property type="entry name" value="endopeptidase domain like (from Nostoc punctiforme)"/>
    <property type="match status" value="1"/>
</dbReference>
<keyword evidence="4" id="KW-0788">Thiol protease</keyword>
<dbReference type="Pfam" id="PF23795">
    <property type="entry name" value="SH3_YKFC_2nd"/>
    <property type="match status" value="1"/>
</dbReference>
<reference evidence="6 7" key="1">
    <citation type="submission" date="2018-12" db="EMBL/GenBank/DDBJ databases">
        <title>Bacillus chawlae sp. nov., Bacillus glennii sp. nov., and Bacillus saganii sp. nov. Isolated from the Vehicle Assembly Building at Kennedy Space Center where the Viking Spacecraft were Assembled.</title>
        <authorList>
            <person name="Seuylemezian A."/>
            <person name="Vaishampayan P."/>
        </authorList>
    </citation>
    <scope>NUCLEOTIDE SEQUENCE [LARGE SCALE GENOMIC DNA]</scope>
    <source>
        <strain evidence="6 7">L5</strain>
    </source>
</reference>
<comment type="caution">
    <text evidence="6">The sequence shown here is derived from an EMBL/GenBank/DDBJ whole genome shotgun (WGS) entry which is preliminary data.</text>
</comment>
<dbReference type="Proteomes" id="UP000267430">
    <property type="component" value="Unassembled WGS sequence"/>
</dbReference>
<dbReference type="InterPro" id="IPR051202">
    <property type="entry name" value="Peptidase_C40"/>
</dbReference>
<evidence type="ECO:0000256" key="1">
    <source>
        <dbReference type="ARBA" id="ARBA00007074"/>
    </source>
</evidence>
<dbReference type="PANTHER" id="PTHR47053">
    <property type="entry name" value="MUREIN DD-ENDOPEPTIDASE MEPH-RELATED"/>
    <property type="match status" value="1"/>
</dbReference>
<protein>
    <submittedName>
        <fullName evidence="6">NlpC/P60 family protein</fullName>
    </submittedName>
</protein>
<evidence type="ECO:0000259" key="5">
    <source>
        <dbReference type="PROSITE" id="PS51935"/>
    </source>
</evidence>
<evidence type="ECO:0000256" key="4">
    <source>
        <dbReference type="ARBA" id="ARBA00022807"/>
    </source>
</evidence>
<dbReference type="GO" id="GO:0006508">
    <property type="term" value="P:proteolysis"/>
    <property type="evidence" value="ECO:0007669"/>
    <property type="project" value="UniProtKB-KW"/>
</dbReference>
<sequence length="309" mass="34506">MAAHYKMIVNVPLATVWTSYESPRTIDEAAISNPVKIDSWLSRLTYETCLELCNANLVQSQVLFGQEVIITAEKNGWVQIVVPEQPSGKDKRGYPGWLPKVQLAANDDWNIKQGKVTTVNSKKAMLYSESDKILFELSYQTTLPVLEEQSDRVKVKLPTGTGFLMRQDVAVFSSYYGRAKGNGKDIISAGEKFLGLPYVWGGMSSYGFDCSGFSYMMYRANGYIIPRDAGDQAEAGFRVEPDAKQPGDLLFFAHEEGKGNIHHVGIYYGDGKLLHSPKTGKNIEILPLAGTIYEKELCAASRYWRETEE</sequence>
<dbReference type="InterPro" id="IPR057812">
    <property type="entry name" value="SH3_YKFC_2nd"/>
</dbReference>
<keyword evidence="2" id="KW-0645">Protease</keyword>
<evidence type="ECO:0000256" key="3">
    <source>
        <dbReference type="ARBA" id="ARBA00022801"/>
    </source>
</evidence>
<feature type="domain" description="NlpC/P60" evidence="5">
    <location>
        <begin position="180"/>
        <end position="309"/>
    </location>
</feature>
<dbReference type="EMBL" id="RYZZ01000007">
    <property type="protein sequence ID" value="RUQ30184.1"/>
    <property type="molecule type" value="Genomic_DNA"/>
</dbReference>
<evidence type="ECO:0000256" key="2">
    <source>
        <dbReference type="ARBA" id="ARBA00022670"/>
    </source>
</evidence>
<proteinExistence type="inferred from homology"/>
<keyword evidence="3" id="KW-0378">Hydrolase</keyword>
<dbReference type="SUPFAM" id="SSF54001">
    <property type="entry name" value="Cysteine proteinases"/>
    <property type="match status" value="1"/>
</dbReference>
<name>A0A3S0U4Z9_9BACI</name>
<organism evidence="6 7">
    <name type="scientific">Peribacillus cavernae</name>
    <dbReference type="NCBI Taxonomy" id="1674310"/>
    <lineage>
        <taxon>Bacteria</taxon>
        <taxon>Bacillati</taxon>
        <taxon>Bacillota</taxon>
        <taxon>Bacilli</taxon>
        <taxon>Bacillales</taxon>
        <taxon>Bacillaceae</taxon>
        <taxon>Peribacillus</taxon>
    </lineage>
</organism>